<reference evidence="1" key="1">
    <citation type="submission" date="2023-06" db="EMBL/GenBank/DDBJ databases">
        <title>Survivors Of The Sea: Transcriptome response of Skeletonema marinoi to long-term dormancy.</title>
        <authorList>
            <person name="Pinder M.I.M."/>
            <person name="Kourtchenko O."/>
            <person name="Robertson E.K."/>
            <person name="Larsson T."/>
            <person name="Maumus F."/>
            <person name="Osuna-Cruz C.M."/>
            <person name="Vancaester E."/>
            <person name="Stenow R."/>
            <person name="Vandepoele K."/>
            <person name="Ploug H."/>
            <person name="Bruchert V."/>
            <person name="Godhe A."/>
            <person name="Topel M."/>
        </authorList>
    </citation>
    <scope>NUCLEOTIDE SEQUENCE</scope>
    <source>
        <strain evidence="1">R05AC</strain>
    </source>
</reference>
<protein>
    <submittedName>
        <fullName evidence="1">Uncharacterized protein</fullName>
    </submittedName>
</protein>
<organism evidence="1 2">
    <name type="scientific">Skeletonema marinoi</name>
    <dbReference type="NCBI Taxonomy" id="267567"/>
    <lineage>
        <taxon>Eukaryota</taxon>
        <taxon>Sar</taxon>
        <taxon>Stramenopiles</taxon>
        <taxon>Ochrophyta</taxon>
        <taxon>Bacillariophyta</taxon>
        <taxon>Coscinodiscophyceae</taxon>
        <taxon>Thalassiosirophycidae</taxon>
        <taxon>Thalassiosirales</taxon>
        <taxon>Skeletonemataceae</taxon>
        <taxon>Skeletonema</taxon>
        <taxon>Skeletonema marinoi-dohrnii complex</taxon>
    </lineage>
</organism>
<proteinExistence type="predicted"/>
<sequence>MASAYTTRDDKNEAMQEILILAKTRKYLAVLRGRDFGLIDAYFEHIFRNYSSFFATSAARHQRTIKSYKQGGRHSPRKAGIKLLRCPREGHCAAVTLR</sequence>
<dbReference type="AlphaFoldDB" id="A0AAD9D5I5"/>
<comment type="caution">
    <text evidence="1">The sequence shown here is derived from an EMBL/GenBank/DDBJ whole genome shotgun (WGS) entry which is preliminary data.</text>
</comment>
<evidence type="ECO:0000313" key="2">
    <source>
        <dbReference type="Proteomes" id="UP001224775"/>
    </source>
</evidence>
<accession>A0AAD9D5I5</accession>
<evidence type="ECO:0000313" key="1">
    <source>
        <dbReference type="EMBL" id="KAK1734846.1"/>
    </source>
</evidence>
<dbReference type="Proteomes" id="UP001224775">
    <property type="component" value="Unassembled WGS sequence"/>
</dbReference>
<keyword evidence="2" id="KW-1185">Reference proteome</keyword>
<dbReference type="EMBL" id="JATAAI010000037">
    <property type="protein sequence ID" value="KAK1734846.1"/>
    <property type="molecule type" value="Genomic_DNA"/>
</dbReference>
<gene>
    <name evidence="1" type="ORF">QTG54_014719</name>
</gene>
<name>A0AAD9D5I5_9STRA</name>